<evidence type="ECO:0000313" key="7">
    <source>
        <dbReference type="EMBL" id="MBW6397196.1"/>
    </source>
</evidence>
<feature type="chain" id="PRO_5046511057" description="Chitooligosaccharide deacetylase" evidence="5">
    <location>
        <begin position="32"/>
        <end position="255"/>
    </location>
</feature>
<evidence type="ECO:0000256" key="1">
    <source>
        <dbReference type="ARBA" id="ARBA00003236"/>
    </source>
</evidence>
<keyword evidence="8" id="KW-1185">Reference proteome</keyword>
<feature type="signal peptide" evidence="5">
    <location>
        <begin position="1"/>
        <end position="31"/>
    </location>
</feature>
<organism evidence="7 8">
    <name type="scientific">Roseomonas alba</name>
    <dbReference type="NCBI Taxonomy" id="2846776"/>
    <lineage>
        <taxon>Bacteria</taxon>
        <taxon>Pseudomonadati</taxon>
        <taxon>Pseudomonadota</taxon>
        <taxon>Alphaproteobacteria</taxon>
        <taxon>Acetobacterales</taxon>
        <taxon>Roseomonadaceae</taxon>
        <taxon>Roseomonas</taxon>
    </lineage>
</organism>
<dbReference type="RefSeq" id="WP_219761823.1">
    <property type="nucleotide sequence ID" value="NZ_JAHYBZ010000002.1"/>
</dbReference>
<name>A0ABS7A4G3_9PROT</name>
<dbReference type="Gene3D" id="3.20.20.370">
    <property type="entry name" value="Glycoside hydrolase/deacetylase"/>
    <property type="match status" value="1"/>
</dbReference>
<dbReference type="PROSITE" id="PS51677">
    <property type="entry name" value="NODB"/>
    <property type="match status" value="1"/>
</dbReference>
<dbReference type="EMBL" id="JAHYBZ010000002">
    <property type="protein sequence ID" value="MBW6397196.1"/>
    <property type="molecule type" value="Genomic_DNA"/>
</dbReference>
<keyword evidence="5" id="KW-0732">Signal</keyword>
<proteinExistence type="inferred from homology"/>
<feature type="domain" description="NodB homology" evidence="6">
    <location>
        <begin position="49"/>
        <end position="255"/>
    </location>
</feature>
<sequence>MCRRCSPWVGRRGLFACALAPAVLAAAPARAEPLVMPRLRLAPVPGGSPRVALTLDACSGAADLRVLGGLIRLGLPATIFVTGLWLRANPETVVLLRERSDLFELQNHGARHVPPVLGGARLYGIRVAGTIEAVRAEVAGGAEAMAAAGVPAPRWYRGATALYSPEALVAIRAMGFRVAGFSLNGDEGASLPAARVAARVAAARDGDVIIAHVNHPERASGLGVVQGAARLAERGVRFVHLTAGGVEESDAPRHA</sequence>
<reference evidence="7 8" key="1">
    <citation type="submission" date="2021-07" db="EMBL/GenBank/DDBJ databases">
        <authorList>
            <person name="So Y."/>
        </authorList>
    </citation>
    <scope>NUCLEOTIDE SEQUENCE [LARGE SCALE GENOMIC DNA]</scope>
    <source>
        <strain evidence="7 8">HJA6</strain>
    </source>
</reference>
<protein>
    <recommendedName>
        <fullName evidence="3">Chitooligosaccharide deacetylase</fullName>
    </recommendedName>
    <alternativeName>
        <fullName evidence="4">Nodulation protein B</fullName>
    </alternativeName>
</protein>
<evidence type="ECO:0000256" key="5">
    <source>
        <dbReference type="SAM" id="SignalP"/>
    </source>
</evidence>
<accession>A0ABS7A4G3</accession>
<dbReference type="InterPro" id="IPR002509">
    <property type="entry name" value="NODB_dom"/>
</dbReference>
<dbReference type="SUPFAM" id="SSF88713">
    <property type="entry name" value="Glycoside hydrolase/deacetylase"/>
    <property type="match status" value="1"/>
</dbReference>
<gene>
    <name evidence="7" type="ORF">KPL78_05010</name>
</gene>
<evidence type="ECO:0000256" key="2">
    <source>
        <dbReference type="ARBA" id="ARBA00010973"/>
    </source>
</evidence>
<dbReference type="Proteomes" id="UP001196565">
    <property type="component" value="Unassembled WGS sequence"/>
</dbReference>
<comment type="similarity">
    <text evidence="2">Belongs to the polysaccharide deacetylase family.</text>
</comment>
<evidence type="ECO:0000259" key="6">
    <source>
        <dbReference type="PROSITE" id="PS51677"/>
    </source>
</evidence>
<evidence type="ECO:0000256" key="3">
    <source>
        <dbReference type="ARBA" id="ARBA00020071"/>
    </source>
</evidence>
<evidence type="ECO:0000313" key="8">
    <source>
        <dbReference type="Proteomes" id="UP001196565"/>
    </source>
</evidence>
<dbReference type="Pfam" id="PF01522">
    <property type="entry name" value="Polysacc_deac_1"/>
    <property type="match status" value="1"/>
</dbReference>
<dbReference type="InterPro" id="IPR011330">
    <property type="entry name" value="Glyco_hydro/deAcase_b/a-brl"/>
</dbReference>
<comment type="function">
    <text evidence="1">Is involved in generating a small heat-stable compound (Nod), an acylated oligomer of N-acetylglucosamine, that stimulates mitosis in various plant protoplasts.</text>
</comment>
<comment type="caution">
    <text evidence="7">The sequence shown here is derived from an EMBL/GenBank/DDBJ whole genome shotgun (WGS) entry which is preliminary data.</text>
</comment>
<evidence type="ECO:0000256" key="4">
    <source>
        <dbReference type="ARBA" id="ARBA00032976"/>
    </source>
</evidence>